<comment type="function">
    <text evidence="13">Probable chloride channel.</text>
</comment>
<dbReference type="FunCoup" id="F6W382">
    <property type="interactions" value="8"/>
</dbReference>
<dbReference type="AlphaFoldDB" id="F6W382"/>
<proteinExistence type="inferred from homology"/>
<evidence type="ECO:0000256" key="4">
    <source>
        <dbReference type="ARBA" id="ARBA00022475"/>
    </source>
</evidence>
<evidence type="ECO:0000256" key="8">
    <source>
        <dbReference type="ARBA" id="ARBA00023136"/>
    </source>
</evidence>
<evidence type="ECO:0000256" key="13">
    <source>
        <dbReference type="RuleBase" id="RU361114"/>
    </source>
</evidence>
<dbReference type="OMA" id="NSSACYC"/>
<reference evidence="15" key="1">
    <citation type="journal article" date="2002" name="Science">
        <title>The draft genome of Ciona intestinalis: insights into chordate and vertebrate origins.</title>
        <authorList>
            <person name="Dehal P."/>
            <person name="Satou Y."/>
            <person name="Campbell R.K."/>
            <person name="Chapman J."/>
            <person name="Degnan B."/>
            <person name="De Tomaso A."/>
            <person name="Davidson B."/>
            <person name="Di Gregorio A."/>
            <person name="Gelpke M."/>
            <person name="Goodstein D.M."/>
            <person name="Harafuji N."/>
            <person name="Hastings K.E."/>
            <person name="Ho I."/>
            <person name="Hotta K."/>
            <person name="Huang W."/>
            <person name="Kawashima T."/>
            <person name="Lemaire P."/>
            <person name="Martinez D."/>
            <person name="Meinertzhagen I.A."/>
            <person name="Necula S."/>
            <person name="Nonaka M."/>
            <person name="Putnam N."/>
            <person name="Rash S."/>
            <person name="Saiga H."/>
            <person name="Satake M."/>
            <person name="Terry A."/>
            <person name="Yamada L."/>
            <person name="Wang H.G."/>
            <person name="Awazu S."/>
            <person name="Azumi K."/>
            <person name="Boore J."/>
            <person name="Branno M."/>
            <person name="Chin-Bow S."/>
            <person name="DeSantis R."/>
            <person name="Doyle S."/>
            <person name="Francino P."/>
            <person name="Keys D.N."/>
            <person name="Haga S."/>
            <person name="Hayashi H."/>
            <person name="Hino K."/>
            <person name="Imai K.S."/>
            <person name="Inaba K."/>
            <person name="Kano S."/>
            <person name="Kobayashi K."/>
            <person name="Kobayashi M."/>
            <person name="Lee B.I."/>
            <person name="Makabe K.W."/>
            <person name="Manohar C."/>
            <person name="Matassi G."/>
            <person name="Medina M."/>
            <person name="Mochizuki Y."/>
            <person name="Mount S."/>
            <person name="Morishita T."/>
            <person name="Miura S."/>
            <person name="Nakayama A."/>
            <person name="Nishizaka S."/>
            <person name="Nomoto H."/>
            <person name="Ohta F."/>
            <person name="Oishi K."/>
            <person name="Rigoutsos I."/>
            <person name="Sano M."/>
            <person name="Sasaki A."/>
            <person name="Sasakura Y."/>
            <person name="Shoguchi E."/>
            <person name="Shin-i T."/>
            <person name="Spagnuolo A."/>
            <person name="Stainier D."/>
            <person name="Suzuki M.M."/>
            <person name="Tassy O."/>
            <person name="Takatori N."/>
            <person name="Tokuoka M."/>
            <person name="Yagi K."/>
            <person name="Yoshizaki F."/>
            <person name="Wada S."/>
            <person name="Zhang C."/>
            <person name="Hyatt P.D."/>
            <person name="Larimer F."/>
            <person name="Detter C."/>
            <person name="Doggett N."/>
            <person name="Glavina T."/>
            <person name="Hawkins T."/>
            <person name="Richardson P."/>
            <person name="Lucas S."/>
            <person name="Kohara Y."/>
            <person name="Levine M."/>
            <person name="Satoh N."/>
            <person name="Rokhsar D.S."/>
        </authorList>
    </citation>
    <scope>NUCLEOTIDE SEQUENCE [LARGE SCALE GENOMIC DNA]</scope>
</reference>
<evidence type="ECO:0000256" key="7">
    <source>
        <dbReference type="ARBA" id="ARBA00023065"/>
    </source>
</evidence>
<keyword evidence="10" id="KW-0325">Glycoprotein</keyword>
<dbReference type="GO" id="GO:0005229">
    <property type="term" value="F:intracellularly calcium-gated chloride channel activity"/>
    <property type="evidence" value="ECO:0000318"/>
    <property type="project" value="GO_Central"/>
</dbReference>
<evidence type="ECO:0000313" key="14">
    <source>
        <dbReference type="Ensembl" id="ENSCINP00000023787.2"/>
    </source>
</evidence>
<evidence type="ECO:0000313" key="15">
    <source>
        <dbReference type="Proteomes" id="UP000008144"/>
    </source>
</evidence>
<sequence length="330" mass="36591">MDNYSPSALVRILHSFPHLTFKFVLLQNPAFTVDSSEYLESLAILALMPIVILLLTMIGFLFYYCCVAVKRATPNKNNSSACYCSVCMMTTFIMLTLGGVSVGIYGSIQCNEGMRSAIQSTNEINQSFSTITDDVQDISMLLSEINAQTNQLFAVEIDTSGTLSVQESLSEMSDKLDFNLQQTEGANDRVEWTIELLRVVENYRTIITFSLLGVIGLVCLLGLAGVCFRSKCLLVTTTFIGLMCLVICYIYIGCDFMVDVAVGDLCMDPYTYVRDQAVSKLYMNEATANYYLNCSQEIGSVDPFASVVEEALDVVQQFSSLIESYDTNQE</sequence>
<keyword evidence="8 13" id="KW-0472">Membrane</keyword>
<reference evidence="14" key="2">
    <citation type="journal article" date="2008" name="Genome Biol.">
        <title>Improved genome assembly and evidence-based global gene model set for the chordate Ciona intestinalis: new insight into intron and operon populations.</title>
        <authorList>
            <person name="Satou Y."/>
            <person name="Mineta K."/>
            <person name="Ogasawara M."/>
            <person name="Sasakura Y."/>
            <person name="Shoguchi E."/>
            <person name="Ueno K."/>
            <person name="Yamada L."/>
            <person name="Matsumoto J."/>
            <person name="Wasserscheid J."/>
            <person name="Dewar K."/>
            <person name="Wiley G.B."/>
            <person name="Macmil S.L."/>
            <person name="Roe B.A."/>
            <person name="Zeller R.W."/>
            <person name="Hastings K.E."/>
            <person name="Lemaire P."/>
            <person name="Lindquist E."/>
            <person name="Endo T."/>
            <person name="Hotta K."/>
            <person name="Inaba K."/>
        </authorList>
    </citation>
    <scope>NUCLEOTIDE SEQUENCE [LARGE SCALE GENOMIC DNA]</scope>
    <source>
        <strain evidence="14">wild type</strain>
    </source>
</reference>
<keyword evidence="11 13" id="KW-0868">Chloride</keyword>
<reference evidence="14" key="4">
    <citation type="submission" date="2025-09" db="UniProtKB">
        <authorList>
            <consortium name="Ensembl"/>
        </authorList>
    </citation>
    <scope>IDENTIFICATION</scope>
</reference>
<keyword evidence="3 13" id="KW-0813">Transport</keyword>
<keyword evidence="15" id="KW-1185">Reference proteome</keyword>
<feature type="transmembrane region" description="Helical" evidence="13">
    <location>
        <begin position="42"/>
        <end position="69"/>
    </location>
</feature>
<keyword evidence="9 13" id="KW-0869">Chloride channel</keyword>
<name>F6W382_CIOIN</name>
<dbReference type="EMBL" id="EAAA01001658">
    <property type="status" value="NOT_ANNOTATED_CDS"/>
    <property type="molecule type" value="Genomic_DNA"/>
</dbReference>
<evidence type="ECO:0000256" key="5">
    <source>
        <dbReference type="ARBA" id="ARBA00022692"/>
    </source>
</evidence>
<dbReference type="HOGENOM" id="CLU_841867_0_0_1"/>
<evidence type="ECO:0000256" key="3">
    <source>
        <dbReference type="ARBA" id="ARBA00022448"/>
    </source>
</evidence>
<reference evidence="14" key="3">
    <citation type="submission" date="2025-08" db="UniProtKB">
        <authorList>
            <consortium name="Ensembl"/>
        </authorList>
    </citation>
    <scope>IDENTIFICATION</scope>
</reference>
<keyword evidence="6 13" id="KW-1133">Transmembrane helix</keyword>
<dbReference type="Pfam" id="PF04906">
    <property type="entry name" value="Tweety"/>
    <property type="match status" value="1"/>
</dbReference>
<feature type="transmembrane region" description="Helical" evidence="13">
    <location>
        <begin position="206"/>
        <end position="226"/>
    </location>
</feature>
<keyword evidence="12 13" id="KW-0407">Ion channel</keyword>
<dbReference type="GO" id="GO:0005886">
    <property type="term" value="C:plasma membrane"/>
    <property type="evidence" value="ECO:0000318"/>
    <property type="project" value="GO_Central"/>
</dbReference>
<comment type="similarity">
    <text evidence="2 13">Belongs to the tweety family.</text>
</comment>
<comment type="subcellular location">
    <subcellularLocation>
        <location evidence="1">Cell membrane</location>
        <topology evidence="1">Multi-pass membrane protein</topology>
    </subcellularLocation>
</comment>
<evidence type="ECO:0000256" key="2">
    <source>
        <dbReference type="ARBA" id="ARBA00009849"/>
    </source>
</evidence>
<feature type="transmembrane region" description="Helical" evidence="13">
    <location>
        <begin position="233"/>
        <end position="252"/>
    </location>
</feature>
<dbReference type="GO" id="GO:0072320">
    <property type="term" value="F:volume-sensitive chloride channel activity"/>
    <property type="evidence" value="ECO:0000318"/>
    <property type="project" value="GO_Central"/>
</dbReference>
<dbReference type="STRING" id="7719.ENSCINP00000023787"/>
<evidence type="ECO:0000256" key="11">
    <source>
        <dbReference type="ARBA" id="ARBA00023214"/>
    </source>
</evidence>
<dbReference type="InParanoid" id="F6W382"/>
<accession>F6W382</accession>
<evidence type="ECO:0000256" key="6">
    <source>
        <dbReference type="ARBA" id="ARBA00022989"/>
    </source>
</evidence>
<evidence type="ECO:0000256" key="10">
    <source>
        <dbReference type="ARBA" id="ARBA00023180"/>
    </source>
</evidence>
<keyword evidence="7 13" id="KW-0406">Ion transport</keyword>
<protein>
    <recommendedName>
        <fullName evidence="13">Protein tweety homolog</fullName>
    </recommendedName>
</protein>
<evidence type="ECO:0000256" key="9">
    <source>
        <dbReference type="ARBA" id="ARBA00023173"/>
    </source>
</evidence>
<comment type="caution">
    <text evidence="13">Lacks conserved residue(s) required for the propagation of feature annotation.</text>
</comment>
<dbReference type="GeneTree" id="ENSGT00950000183060"/>
<dbReference type="Ensembl" id="ENSCINT00000024033.2">
    <property type="protein sequence ID" value="ENSCINP00000023787.2"/>
    <property type="gene ID" value="ENSCING00000012833.2"/>
</dbReference>
<feature type="transmembrane region" description="Helical" evidence="13">
    <location>
        <begin position="81"/>
        <end position="105"/>
    </location>
</feature>
<dbReference type="InterPro" id="IPR006990">
    <property type="entry name" value="Tweety"/>
</dbReference>
<gene>
    <name evidence="14" type="primary">LOC100183845</name>
</gene>
<dbReference type="PANTHER" id="PTHR12424">
    <property type="entry name" value="TWEETY-RELATED"/>
    <property type="match status" value="1"/>
</dbReference>
<dbReference type="PANTHER" id="PTHR12424:SF8">
    <property type="entry name" value="PROTEIN TWEETY"/>
    <property type="match status" value="1"/>
</dbReference>
<keyword evidence="5 13" id="KW-0812">Transmembrane</keyword>
<evidence type="ECO:0000256" key="12">
    <source>
        <dbReference type="ARBA" id="ARBA00023303"/>
    </source>
</evidence>
<keyword evidence="4" id="KW-1003">Cell membrane</keyword>
<dbReference type="GO" id="GO:0034707">
    <property type="term" value="C:chloride channel complex"/>
    <property type="evidence" value="ECO:0007669"/>
    <property type="project" value="UniProtKB-UniRule"/>
</dbReference>
<evidence type="ECO:0000256" key="1">
    <source>
        <dbReference type="ARBA" id="ARBA00004651"/>
    </source>
</evidence>
<dbReference type="Proteomes" id="UP000008144">
    <property type="component" value="Chromosome 3"/>
</dbReference>
<organism evidence="14 15">
    <name type="scientific">Ciona intestinalis</name>
    <name type="common">Transparent sea squirt</name>
    <name type="synonym">Ascidia intestinalis</name>
    <dbReference type="NCBI Taxonomy" id="7719"/>
    <lineage>
        <taxon>Eukaryota</taxon>
        <taxon>Metazoa</taxon>
        <taxon>Chordata</taxon>
        <taxon>Tunicata</taxon>
        <taxon>Ascidiacea</taxon>
        <taxon>Phlebobranchia</taxon>
        <taxon>Cionidae</taxon>
        <taxon>Ciona</taxon>
    </lineage>
</organism>